<feature type="transmembrane region" description="Helical" evidence="1">
    <location>
        <begin position="46"/>
        <end position="69"/>
    </location>
</feature>
<dbReference type="InterPro" id="IPR025969">
    <property type="entry name" value="ABA_GPCR_dom"/>
</dbReference>
<dbReference type="Pfam" id="PF12430">
    <property type="entry name" value="ABA_GPCR"/>
    <property type="match status" value="1"/>
</dbReference>
<accession>A0A7S4M9H9</accession>
<dbReference type="PANTHER" id="PTHR15948:SF0">
    <property type="entry name" value="GOLGI PH REGULATOR A-RELATED"/>
    <property type="match status" value="1"/>
</dbReference>
<sequence>MDVDFWSQYVSFILVGIMIAASIRGFMKNLMKVFRAYSSPVSSNHIILLLAHVMGMYFTSSILLMRMKLPLEYRTMITEVLGDVEFGFYHRWFDFIFIPSVLLSILVILLKKTIVNRTLSFHASKAM</sequence>
<protein>
    <recommendedName>
        <fullName evidence="2">Abscisic acid G-protein coupled receptor-like domain-containing protein</fullName>
    </recommendedName>
</protein>
<reference evidence="3" key="1">
    <citation type="submission" date="2021-01" db="EMBL/GenBank/DDBJ databases">
        <authorList>
            <person name="Corre E."/>
            <person name="Pelletier E."/>
            <person name="Niang G."/>
            <person name="Scheremetjew M."/>
            <person name="Finn R."/>
            <person name="Kale V."/>
            <person name="Holt S."/>
            <person name="Cochrane G."/>
            <person name="Meng A."/>
            <person name="Brown T."/>
            <person name="Cohen L."/>
        </authorList>
    </citation>
    <scope>NUCLEOTIDE SEQUENCE</scope>
    <source>
        <strain evidence="3">DIVA3 518/3/11/1/6</strain>
    </source>
</reference>
<keyword evidence="1" id="KW-0812">Transmembrane</keyword>
<gene>
    <name evidence="3" type="ORF">VSP0166_LOCUS4388</name>
</gene>
<feature type="transmembrane region" description="Helical" evidence="1">
    <location>
        <begin position="89"/>
        <end position="110"/>
    </location>
</feature>
<dbReference type="PANTHER" id="PTHR15948">
    <property type="entry name" value="G-PROTEIN COUPLED RECEPTOR 89-RELATED"/>
    <property type="match status" value="1"/>
</dbReference>
<evidence type="ECO:0000256" key="1">
    <source>
        <dbReference type="SAM" id="Phobius"/>
    </source>
</evidence>
<dbReference type="AlphaFoldDB" id="A0A7S4M9H9"/>
<keyword evidence="1" id="KW-0472">Membrane</keyword>
<proteinExistence type="predicted"/>
<feature type="domain" description="Abscisic acid G-protein coupled receptor-like" evidence="2">
    <location>
        <begin position="2"/>
        <end position="112"/>
    </location>
</feature>
<evidence type="ECO:0000313" key="3">
    <source>
        <dbReference type="EMBL" id="CAE2208868.1"/>
    </source>
</evidence>
<organism evidence="3">
    <name type="scientific">Vannella robusta</name>
    <dbReference type="NCBI Taxonomy" id="1487602"/>
    <lineage>
        <taxon>Eukaryota</taxon>
        <taxon>Amoebozoa</taxon>
        <taxon>Discosea</taxon>
        <taxon>Flabellinia</taxon>
        <taxon>Vannellidae</taxon>
        <taxon>Vannella</taxon>
    </lineage>
</organism>
<name>A0A7S4M9H9_9EUKA</name>
<feature type="transmembrane region" description="Helical" evidence="1">
    <location>
        <begin position="6"/>
        <end position="26"/>
    </location>
</feature>
<dbReference type="EMBL" id="HBKP01006090">
    <property type="protein sequence ID" value="CAE2208868.1"/>
    <property type="molecule type" value="Transcribed_RNA"/>
</dbReference>
<keyword evidence="1" id="KW-1133">Transmembrane helix</keyword>
<dbReference type="InterPro" id="IPR015672">
    <property type="entry name" value="GPHR/GTG"/>
</dbReference>
<evidence type="ECO:0000259" key="2">
    <source>
        <dbReference type="Pfam" id="PF12430"/>
    </source>
</evidence>